<dbReference type="Proteomes" id="UP000799118">
    <property type="component" value="Unassembled WGS sequence"/>
</dbReference>
<dbReference type="EMBL" id="ML769713">
    <property type="protein sequence ID" value="KAE9389082.1"/>
    <property type="molecule type" value="Genomic_DNA"/>
</dbReference>
<feature type="compositionally biased region" description="Basic and acidic residues" evidence="2">
    <location>
        <begin position="362"/>
        <end position="393"/>
    </location>
</feature>
<feature type="compositionally biased region" description="Polar residues" evidence="2">
    <location>
        <begin position="242"/>
        <end position="254"/>
    </location>
</feature>
<feature type="compositionally biased region" description="Polar residues" evidence="2">
    <location>
        <begin position="23"/>
        <end position="33"/>
    </location>
</feature>
<name>A0A6A4GTG0_9AGAR</name>
<keyword evidence="4" id="KW-1185">Reference proteome</keyword>
<sequence>MSPKRPPSPSDASPRKRAKRSSLDQPSPTSPSSAHAVVADVSNSGLSIVIASTVRPVSWQSATSEEIDEALKSIFQLGGHPFEVDVSDAEWRDVAKQLNCCVQCEGKGELCSAASGTELVCDACQRAHKGCSIGIAYRYRLFANQFQASLHWARQEFDARMPRLNSRSYNLYHQSSPFFTSLEEAIQYATRSADPSPASSEPVGPPGRGRIVKSSTLPSPSPRSPRPVAPFGLLYEPRAPGSRSSPRKSNTTAQAVVGRPSVLSPSSVPVTSSSRSNEVRVVRGPTICIPPPAARRPASPIPSLTPPVPLRVGGVTVPPGSELEQELEAFKATEAQNAAESRACFFKEQKDARLAAAETKRRLEAEQQRREQRVVKEHWQEDMREKEQAEKDAHHHRRVVAAQQQGQQAGLSTSHSLTSRVTTSRLGAPATSPKPLSPPPILLPEDAPARPSLLPCSTPNPPPPTEPTLDLPPAPSPAPSVHSPSFSPMAAPPVDLPDHWSPVHPRTWSPSRAFERHGVDGHVYHRAHVAIASGRDPVVTDLRDAYGDSHWLELPHPVRWDPLPPMPILRNNDIGALQQELLDMQRRLNSTQLDLETERAHNRMAAVQTRHLEAQLADLCCLNSEQERILKNRQVEYELLQGEVKTLADSAAASAASAAQAKAYKALLVPGYPDPAARIKDLEDVLSRYEVELRNSEQGRGEAVDRAIRHEVEIGNTSQLIHDLMGTCELLRQRACSAEDSASSLRKSNLDLVAQLGGSYSLGGASETNALLRAEVERYCQELSQLSNAFRRLESAAPHPFCDSQDQL</sequence>
<feature type="coiled-coil region" evidence="1">
    <location>
        <begin position="769"/>
        <end position="796"/>
    </location>
</feature>
<dbReference type="AlphaFoldDB" id="A0A6A4GTG0"/>
<feature type="region of interest" description="Disordered" evidence="2">
    <location>
        <begin position="1"/>
        <end position="35"/>
    </location>
</feature>
<gene>
    <name evidence="3" type="ORF">BT96DRAFT_1003616</name>
</gene>
<feature type="region of interest" description="Disordered" evidence="2">
    <location>
        <begin position="190"/>
        <end position="279"/>
    </location>
</feature>
<evidence type="ECO:0000256" key="2">
    <source>
        <dbReference type="SAM" id="MobiDB-lite"/>
    </source>
</evidence>
<feature type="region of interest" description="Disordered" evidence="2">
    <location>
        <begin position="362"/>
        <end position="485"/>
    </location>
</feature>
<feature type="compositionally biased region" description="Polar residues" evidence="2">
    <location>
        <begin position="411"/>
        <end position="425"/>
    </location>
</feature>
<accession>A0A6A4GTG0</accession>
<feature type="compositionally biased region" description="Pro residues" evidence="2">
    <location>
        <begin position="219"/>
        <end position="228"/>
    </location>
</feature>
<keyword evidence="1" id="KW-0175">Coiled coil</keyword>
<proteinExistence type="predicted"/>
<evidence type="ECO:0000313" key="4">
    <source>
        <dbReference type="Proteomes" id="UP000799118"/>
    </source>
</evidence>
<organism evidence="3 4">
    <name type="scientific">Gymnopus androsaceus JB14</name>
    <dbReference type="NCBI Taxonomy" id="1447944"/>
    <lineage>
        <taxon>Eukaryota</taxon>
        <taxon>Fungi</taxon>
        <taxon>Dikarya</taxon>
        <taxon>Basidiomycota</taxon>
        <taxon>Agaricomycotina</taxon>
        <taxon>Agaricomycetes</taxon>
        <taxon>Agaricomycetidae</taxon>
        <taxon>Agaricales</taxon>
        <taxon>Marasmiineae</taxon>
        <taxon>Omphalotaceae</taxon>
        <taxon>Gymnopus</taxon>
    </lineage>
</organism>
<protein>
    <submittedName>
        <fullName evidence="3">Uncharacterized protein</fullName>
    </submittedName>
</protein>
<evidence type="ECO:0000256" key="1">
    <source>
        <dbReference type="SAM" id="Coils"/>
    </source>
</evidence>
<feature type="compositionally biased region" description="Low complexity" evidence="2">
    <location>
        <begin position="256"/>
        <end position="276"/>
    </location>
</feature>
<feature type="compositionally biased region" description="Pro residues" evidence="2">
    <location>
        <begin position="458"/>
        <end position="478"/>
    </location>
</feature>
<evidence type="ECO:0000313" key="3">
    <source>
        <dbReference type="EMBL" id="KAE9389082.1"/>
    </source>
</evidence>
<feature type="compositionally biased region" description="Low complexity" evidence="2">
    <location>
        <begin position="401"/>
        <end position="410"/>
    </location>
</feature>
<reference evidence="3" key="1">
    <citation type="journal article" date="2019" name="Environ. Microbiol.">
        <title>Fungal ecological strategies reflected in gene transcription - a case study of two litter decomposers.</title>
        <authorList>
            <person name="Barbi F."/>
            <person name="Kohler A."/>
            <person name="Barry K."/>
            <person name="Baskaran P."/>
            <person name="Daum C."/>
            <person name="Fauchery L."/>
            <person name="Ihrmark K."/>
            <person name="Kuo A."/>
            <person name="LaButti K."/>
            <person name="Lipzen A."/>
            <person name="Morin E."/>
            <person name="Grigoriev I.V."/>
            <person name="Henrissat B."/>
            <person name="Lindahl B."/>
            <person name="Martin F."/>
        </authorList>
    </citation>
    <scope>NUCLEOTIDE SEQUENCE</scope>
    <source>
        <strain evidence="3">JB14</strain>
    </source>
</reference>